<gene>
    <name evidence="1" type="ORF">ZHAS_00021812</name>
</gene>
<sequence>MRKITYREWRVRVCMFAWGWRESTLGLWAPHLARIREAFHPNEAGGVSVEAPFRRTQGDRAGERPNLALWIKANLFHQGRTGALPSLTDHVSAVATSKVPEKRRTQLNCLRNCTIVRFGCSSSCWQKLVL</sequence>
<dbReference type="EnsemblMetazoa" id="ASIC021812-RA">
    <property type="protein sequence ID" value="ASIC021812-PA"/>
    <property type="gene ID" value="ASIC021812"/>
</dbReference>
<dbReference type="AlphaFoldDB" id="A0A084WTN3"/>
<dbReference type="Proteomes" id="UP000030765">
    <property type="component" value="Unassembled WGS sequence"/>
</dbReference>
<evidence type="ECO:0000313" key="3">
    <source>
        <dbReference type="Proteomes" id="UP000030765"/>
    </source>
</evidence>
<evidence type="ECO:0000313" key="2">
    <source>
        <dbReference type="EnsemblMetazoa" id="ASIC021812-PA"/>
    </source>
</evidence>
<name>A0A084WTN3_ANOSI</name>
<protein>
    <submittedName>
        <fullName evidence="1 2">Type I phosphodiesterase / nucleotide pyrophosphatase</fullName>
    </submittedName>
</protein>
<reference evidence="1 3" key="1">
    <citation type="journal article" date="2014" name="BMC Genomics">
        <title>Genome sequence of Anopheles sinensis provides insight into genetics basis of mosquito competence for malaria parasites.</title>
        <authorList>
            <person name="Zhou D."/>
            <person name="Zhang D."/>
            <person name="Ding G."/>
            <person name="Shi L."/>
            <person name="Hou Q."/>
            <person name="Ye Y."/>
            <person name="Xu Y."/>
            <person name="Zhou H."/>
            <person name="Xiong C."/>
            <person name="Li S."/>
            <person name="Yu J."/>
            <person name="Hong S."/>
            <person name="Yu X."/>
            <person name="Zou P."/>
            <person name="Chen C."/>
            <person name="Chang X."/>
            <person name="Wang W."/>
            <person name="Lv Y."/>
            <person name="Sun Y."/>
            <person name="Ma L."/>
            <person name="Shen B."/>
            <person name="Zhu C."/>
        </authorList>
    </citation>
    <scope>NUCLEOTIDE SEQUENCE [LARGE SCALE GENOMIC DNA]</scope>
</reference>
<dbReference type="EMBL" id="ATLV01026902">
    <property type="status" value="NOT_ANNOTATED_CDS"/>
    <property type="molecule type" value="Genomic_DNA"/>
</dbReference>
<dbReference type="EMBL" id="KE525420">
    <property type="protein sequence ID" value="KFB53577.1"/>
    <property type="molecule type" value="Genomic_DNA"/>
</dbReference>
<reference evidence="2" key="2">
    <citation type="submission" date="2020-05" db="UniProtKB">
        <authorList>
            <consortium name="EnsemblMetazoa"/>
        </authorList>
    </citation>
    <scope>IDENTIFICATION</scope>
</reference>
<proteinExistence type="predicted"/>
<organism evidence="1">
    <name type="scientific">Anopheles sinensis</name>
    <name type="common">Mosquito</name>
    <dbReference type="NCBI Taxonomy" id="74873"/>
    <lineage>
        <taxon>Eukaryota</taxon>
        <taxon>Metazoa</taxon>
        <taxon>Ecdysozoa</taxon>
        <taxon>Arthropoda</taxon>
        <taxon>Hexapoda</taxon>
        <taxon>Insecta</taxon>
        <taxon>Pterygota</taxon>
        <taxon>Neoptera</taxon>
        <taxon>Endopterygota</taxon>
        <taxon>Diptera</taxon>
        <taxon>Nematocera</taxon>
        <taxon>Culicoidea</taxon>
        <taxon>Culicidae</taxon>
        <taxon>Anophelinae</taxon>
        <taxon>Anopheles</taxon>
    </lineage>
</organism>
<evidence type="ECO:0000313" key="1">
    <source>
        <dbReference type="EMBL" id="KFB53577.1"/>
    </source>
</evidence>
<dbReference type="VEuPathDB" id="VectorBase:ASIC021812"/>
<keyword evidence="3" id="KW-1185">Reference proteome</keyword>
<accession>A0A084WTN3</accession>